<accession>A0A835N047</accession>
<dbReference type="AlphaFoldDB" id="A0A835N047"/>
<evidence type="ECO:0000313" key="2">
    <source>
        <dbReference type="EMBL" id="KAF9683479.1"/>
    </source>
</evidence>
<feature type="compositionally biased region" description="Low complexity" evidence="1">
    <location>
        <begin position="28"/>
        <end position="38"/>
    </location>
</feature>
<name>A0A835N047_9ROSI</name>
<evidence type="ECO:0000256" key="1">
    <source>
        <dbReference type="SAM" id="MobiDB-lite"/>
    </source>
</evidence>
<feature type="region of interest" description="Disordered" evidence="1">
    <location>
        <begin position="1"/>
        <end position="44"/>
    </location>
</feature>
<feature type="compositionally biased region" description="Basic residues" evidence="1">
    <location>
        <begin position="1"/>
        <end position="11"/>
    </location>
</feature>
<dbReference type="EMBL" id="JADGMS010000004">
    <property type="protein sequence ID" value="KAF9683479.1"/>
    <property type="molecule type" value="Genomic_DNA"/>
</dbReference>
<reference evidence="2 3" key="1">
    <citation type="submission" date="2020-10" db="EMBL/GenBank/DDBJ databases">
        <title>Plant Genome Project.</title>
        <authorList>
            <person name="Zhang R.-G."/>
        </authorList>
    </citation>
    <scope>NUCLEOTIDE SEQUENCE [LARGE SCALE GENOMIC DNA]</scope>
    <source>
        <strain evidence="2">FAFU-HL-1</strain>
        <tissue evidence="2">Leaf</tissue>
    </source>
</reference>
<evidence type="ECO:0000313" key="3">
    <source>
        <dbReference type="Proteomes" id="UP000657918"/>
    </source>
</evidence>
<gene>
    <name evidence="2" type="ORF">SADUNF_Sadunf04G0017800</name>
</gene>
<keyword evidence="3" id="KW-1185">Reference proteome</keyword>
<sequence>MKKILKRRGRRAKFDRESISKNSLNKRTSSQTSSSKTQHGPAASFKLTGHLLLSSNGKSRACHSHTSGVARHIQQPVRTT</sequence>
<feature type="region of interest" description="Disordered" evidence="1">
    <location>
        <begin position="56"/>
        <end position="80"/>
    </location>
</feature>
<comment type="caution">
    <text evidence="2">The sequence shown here is derived from an EMBL/GenBank/DDBJ whole genome shotgun (WGS) entry which is preliminary data.</text>
</comment>
<proteinExistence type="predicted"/>
<protein>
    <submittedName>
        <fullName evidence="2">Uncharacterized protein</fullName>
    </submittedName>
</protein>
<dbReference type="Proteomes" id="UP000657918">
    <property type="component" value="Chromosome 4"/>
</dbReference>
<organism evidence="2 3">
    <name type="scientific">Salix dunnii</name>
    <dbReference type="NCBI Taxonomy" id="1413687"/>
    <lineage>
        <taxon>Eukaryota</taxon>
        <taxon>Viridiplantae</taxon>
        <taxon>Streptophyta</taxon>
        <taxon>Embryophyta</taxon>
        <taxon>Tracheophyta</taxon>
        <taxon>Spermatophyta</taxon>
        <taxon>Magnoliopsida</taxon>
        <taxon>eudicotyledons</taxon>
        <taxon>Gunneridae</taxon>
        <taxon>Pentapetalae</taxon>
        <taxon>rosids</taxon>
        <taxon>fabids</taxon>
        <taxon>Malpighiales</taxon>
        <taxon>Salicaceae</taxon>
        <taxon>Saliceae</taxon>
        <taxon>Salix</taxon>
    </lineage>
</organism>